<protein>
    <submittedName>
        <fullName evidence="2">FHA domain-containing protein</fullName>
    </submittedName>
</protein>
<dbReference type="SUPFAM" id="SSF49879">
    <property type="entry name" value="SMAD/FHA domain"/>
    <property type="match status" value="1"/>
</dbReference>
<evidence type="ECO:0000259" key="1">
    <source>
        <dbReference type="PROSITE" id="PS50006"/>
    </source>
</evidence>
<dbReference type="EMBL" id="SCKW01000005">
    <property type="protein sequence ID" value="RWZ79639.1"/>
    <property type="molecule type" value="Genomic_DNA"/>
</dbReference>
<name>A0A4Q0AJB9_9BACT</name>
<organism evidence="2 3">
    <name type="scientific">Candidatus Chaera renei</name>
    <dbReference type="NCBI Taxonomy" id="2506947"/>
    <lineage>
        <taxon>Bacteria</taxon>
        <taxon>Candidatus Saccharimonadota</taxon>
        <taxon>Candidatus Saccharimonadia</taxon>
        <taxon>Candidatus Saccharimonadales</taxon>
        <taxon>Candidatus Saccharimonadaceae</taxon>
        <taxon>Candidatus Chaera</taxon>
    </lineage>
</organism>
<keyword evidence="3" id="KW-1185">Reference proteome</keyword>
<evidence type="ECO:0000313" key="2">
    <source>
        <dbReference type="EMBL" id="RWZ79639.1"/>
    </source>
</evidence>
<dbReference type="PROSITE" id="PS50006">
    <property type="entry name" value="FHA_DOMAIN"/>
    <property type="match status" value="1"/>
</dbReference>
<dbReference type="Gene3D" id="2.60.200.20">
    <property type="match status" value="1"/>
</dbReference>
<dbReference type="InterPro" id="IPR008984">
    <property type="entry name" value="SMAD_FHA_dom_sf"/>
</dbReference>
<dbReference type="CDD" id="cd00060">
    <property type="entry name" value="FHA"/>
    <property type="match status" value="1"/>
</dbReference>
<dbReference type="AlphaFoldDB" id="A0A4Q0AJB9"/>
<gene>
    <name evidence="2" type="ORF">EOT04_00795</name>
</gene>
<dbReference type="InterPro" id="IPR000253">
    <property type="entry name" value="FHA_dom"/>
</dbReference>
<proteinExistence type="predicted"/>
<reference evidence="2" key="1">
    <citation type="submission" date="2019-01" db="EMBL/GenBank/DDBJ databases">
        <title>Genomic signatures and co-occurrence patterns of the ultra-small Saccharimodia (Patescibacteria phylum) suggest a symbiotic lifestyle.</title>
        <authorList>
            <person name="Lemos L."/>
            <person name="Medeiros J."/>
            <person name="Andreote F."/>
            <person name="Fernandes G."/>
            <person name="Varani A."/>
            <person name="Oliveira G."/>
            <person name="Pylro V."/>
        </authorList>
    </citation>
    <scope>NUCLEOTIDE SEQUENCE [LARGE SCALE GENOMIC DNA]</scope>
    <source>
        <strain evidence="2">AMD01</strain>
    </source>
</reference>
<accession>A0A4Q0AJB9</accession>
<evidence type="ECO:0000313" key="3">
    <source>
        <dbReference type="Proteomes" id="UP000289269"/>
    </source>
</evidence>
<sequence length="210" mass="23143">MKETASGKAAGHSVPEAFKKDASAEIARLPRQRDSFEEVGLLGKTLVLPVERYLYDRDLAVDRFGVNGDILAVLKLPTYRQDHLTTLDIGVVDFGAKASGCMFMRYDTPLPTLGQLPQGDRYALVGLNYTCGEHLSLWVPLTEAGVVLGRNDEYANYRLGIVNGRLESPHSMISRRHVTVRPSKDGFITVKDHSTNGTIVARATSTRNQI</sequence>
<dbReference type="Proteomes" id="UP000289269">
    <property type="component" value="Unassembled WGS sequence"/>
</dbReference>
<dbReference type="Pfam" id="PF00498">
    <property type="entry name" value="FHA"/>
    <property type="match status" value="1"/>
</dbReference>
<comment type="caution">
    <text evidence="2">The sequence shown here is derived from an EMBL/GenBank/DDBJ whole genome shotgun (WGS) entry which is preliminary data.</text>
</comment>
<feature type="domain" description="FHA" evidence="1">
    <location>
        <begin position="146"/>
        <end position="200"/>
    </location>
</feature>